<evidence type="ECO:0000313" key="1">
    <source>
        <dbReference type="EMBL" id="PWA79758.1"/>
    </source>
</evidence>
<proteinExistence type="predicted"/>
<keyword evidence="1" id="KW-0456">Lyase</keyword>
<protein>
    <submittedName>
        <fullName evidence="1">DNA photolyase class 1, 8-HDF type</fullName>
    </submittedName>
</protein>
<dbReference type="AlphaFoldDB" id="A0A2U1P1Y4"/>
<keyword evidence="2" id="KW-1185">Reference proteome</keyword>
<dbReference type="GO" id="GO:0016829">
    <property type="term" value="F:lyase activity"/>
    <property type="evidence" value="ECO:0007669"/>
    <property type="project" value="UniProtKB-KW"/>
</dbReference>
<evidence type="ECO:0000313" key="2">
    <source>
        <dbReference type="Proteomes" id="UP000245207"/>
    </source>
</evidence>
<comment type="caution">
    <text evidence="1">The sequence shown here is derived from an EMBL/GenBank/DDBJ whole genome shotgun (WGS) entry which is preliminary data.</text>
</comment>
<dbReference type="OrthoDB" id="435881at2759"/>
<accession>A0A2U1P1Y4</accession>
<gene>
    <name evidence="1" type="ORF">CTI12_AA201300</name>
</gene>
<sequence>MAATPNLDEAKSATEFGKLVDAFKLFVIHDIAEEQSFIGRMGEDSSQLREGYDKGFDVLMSHSYISGSYLEDLEFFLRNSLRAKALDLIKWWNKEKVNGLKVRNTIAVAGQFKSLPSVGNVKAGEIMCLADLGINQTAYMIQLN</sequence>
<dbReference type="EMBL" id="PKPP01001810">
    <property type="protein sequence ID" value="PWA79758.1"/>
    <property type="molecule type" value="Genomic_DNA"/>
</dbReference>
<name>A0A2U1P1Y4_ARTAN</name>
<reference evidence="1 2" key="1">
    <citation type="journal article" date="2018" name="Mol. Plant">
        <title>The genome of Artemisia annua provides insight into the evolution of Asteraceae family and artemisinin biosynthesis.</title>
        <authorList>
            <person name="Shen Q."/>
            <person name="Zhang L."/>
            <person name="Liao Z."/>
            <person name="Wang S."/>
            <person name="Yan T."/>
            <person name="Shi P."/>
            <person name="Liu M."/>
            <person name="Fu X."/>
            <person name="Pan Q."/>
            <person name="Wang Y."/>
            <person name="Lv Z."/>
            <person name="Lu X."/>
            <person name="Zhang F."/>
            <person name="Jiang W."/>
            <person name="Ma Y."/>
            <person name="Chen M."/>
            <person name="Hao X."/>
            <person name="Li L."/>
            <person name="Tang Y."/>
            <person name="Lv G."/>
            <person name="Zhou Y."/>
            <person name="Sun X."/>
            <person name="Brodelius P.E."/>
            <person name="Rose J.K.C."/>
            <person name="Tang K."/>
        </authorList>
    </citation>
    <scope>NUCLEOTIDE SEQUENCE [LARGE SCALE GENOMIC DNA]</scope>
    <source>
        <strain evidence="2">cv. Huhao1</strain>
        <tissue evidence="1">Leaf</tissue>
    </source>
</reference>
<organism evidence="1 2">
    <name type="scientific">Artemisia annua</name>
    <name type="common">Sweet wormwood</name>
    <dbReference type="NCBI Taxonomy" id="35608"/>
    <lineage>
        <taxon>Eukaryota</taxon>
        <taxon>Viridiplantae</taxon>
        <taxon>Streptophyta</taxon>
        <taxon>Embryophyta</taxon>
        <taxon>Tracheophyta</taxon>
        <taxon>Spermatophyta</taxon>
        <taxon>Magnoliopsida</taxon>
        <taxon>eudicotyledons</taxon>
        <taxon>Gunneridae</taxon>
        <taxon>Pentapetalae</taxon>
        <taxon>asterids</taxon>
        <taxon>campanulids</taxon>
        <taxon>Asterales</taxon>
        <taxon>Asteraceae</taxon>
        <taxon>Asteroideae</taxon>
        <taxon>Anthemideae</taxon>
        <taxon>Artemisiinae</taxon>
        <taxon>Artemisia</taxon>
    </lineage>
</organism>
<dbReference type="Proteomes" id="UP000245207">
    <property type="component" value="Unassembled WGS sequence"/>
</dbReference>